<accession>A0A0F7ZTC3</accession>
<evidence type="ECO:0000313" key="2">
    <source>
        <dbReference type="Proteomes" id="UP000054481"/>
    </source>
</evidence>
<proteinExistence type="predicted"/>
<evidence type="ECO:0000313" key="1">
    <source>
        <dbReference type="EMBL" id="KJZ72863.1"/>
    </source>
</evidence>
<dbReference type="Proteomes" id="UP000054481">
    <property type="component" value="Unassembled WGS sequence"/>
</dbReference>
<protein>
    <submittedName>
        <fullName evidence="1">Uncharacterized protein</fullName>
    </submittedName>
</protein>
<dbReference type="AlphaFoldDB" id="A0A0F7ZTC3"/>
<sequence>MELAVAYTDPPEYMKKEVYEAFVLAYIQALAAGASSESALSAAIEAAVDRTWAAGMGISFGRD</sequence>
<keyword evidence="2" id="KW-1185">Reference proteome</keyword>
<name>A0A0F7ZTC3_9HYPO</name>
<gene>
    <name evidence="1" type="ORF">HIM_07807</name>
</gene>
<dbReference type="EMBL" id="KQ030541">
    <property type="protein sequence ID" value="KJZ72863.1"/>
    <property type="molecule type" value="Genomic_DNA"/>
</dbReference>
<organism evidence="1 2">
    <name type="scientific">Hirsutella minnesotensis 3608</name>
    <dbReference type="NCBI Taxonomy" id="1043627"/>
    <lineage>
        <taxon>Eukaryota</taxon>
        <taxon>Fungi</taxon>
        <taxon>Dikarya</taxon>
        <taxon>Ascomycota</taxon>
        <taxon>Pezizomycotina</taxon>
        <taxon>Sordariomycetes</taxon>
        <taxon>Hypocreomycetidae</taxon>
        <taxon>Hypocreales</taxon>
        <taxon>Ophiocordycipitaceae</taxon>
        <taxon>Hirsutella</taxon>
    </lineage>
</organism>
<reference evidence="1 2" key="1">
    <citation type="journal article" date="2014" name="Genome Biol. Evol.">
        <title>Comparative genomics and transcriptomics analyses reveal divergent lifestyle features of nematode endoparasitic fungus Hirsutella minnesotensis.</title>
        <authorList>
            <person name="Lai Y."/>
            <person name="Liu K."/>
            <person name="Zhang X."/>
            <person name="Zhang X."/>
            <person name="Li K."/>
            <person name="Wang N."/>
            <person name="Shu C."/>
            <person name="Wu Y."/>
            <person name="Wang C."/>
            <person name="Bushley K.E."/>
            <person name="Xiang M."/>
            <person name="Liu X."/>
        </authorList>
    </citation>
    <scope>NUCLEOTIDE SEQUENCE [LARGE SCALE GENOMIC DNA]</scope>
    <source>
        <strain evidence="1 2">3608</strain>
    </source>
</reference>